<dbReference type="Gene3D" id="3.40.390.10">
    <property type="entry name" value="Collagenase (Catalytic Domain)"/>
    <property type="match status" value="2"/>
</dbReference>
<name>A0A396ZSC5_APHAT</name>
<reference evidence="2 3" key="1">
    <citation type="submission" date="2018-08" db="EMBL/GenBank/DDBJ databases">
        <title>Aphanomyces genome sequencing and annotation.</title>
        <authorList>
            <person name="Minardi D."/>
            <person name="Oidtmann B."/>
            <person name="Van Der Giezen M."/>
            <person name="Studholme D.J."/>
        </authorList>
    </citation>
    <scope>NUCLEOTIDE SEQUENCE [LARGE SCALE GENOMIC DNA]</scope>
    <source>
        <strain evidence="2 3">Yx</strain>
    </source>
</reference>
<sequence>MDNTRVQTVRLKPRCRPRIKPGTPKPPMIQVAFADTHQLAHMKLYQSLLVGAAAVYALDTFSAKVLVDTKTSQCELIESVHLTQLHRAIQSTTDTLEIVTGRQNLPTADDIILPQGGDAKSQSFVEILGGSTNAVLNHLHRRCPQGALQSNKVERADAPRVAATPVVRRIVNSGDPKNRIDIVFMDDGYTASEDSRFFGDIQRLTDEMFKGDTFTQYLPLFNVWAVYVPSTQSGIGVGGKPLDTAFGLYRSGTKLRGIFTSKAAYAREVCKAAGVSACDFPSLIGNDDYYGGLGGEFVIATRSPTTGTVVLRHEMGHNFGKVGEEYDGGYVYRGANSAPSVQGVTWKHWLTNSSDLREEKAVISYQEYMWHELKKGAYQVKFTSTGTFQRWGIYLSVTGADTQDSITITLDGKPLEWKTRGTKDRSFSEYRSASGGFSAGDHVLEVTGYGSFAGPIAKQLCSVEVYEYGNEDEFKMDDPEYIGAYPTWDGSSRKTFRPDNEKCLMRNMTSPQFCNVCQENMWQQFLSRVTFVDDIVVNGKDVALKLIPLGQLRPVVIPNERYSTQWFNNGQEVTTFKDKFTVDVSTVAGASKDWTVKVTLFTPMVRKDSKNVMSVERNFTVDATFTPAPTSTTTPVPTTTAATVTPTTTTKAPATPSPTTIPVTTTLSPSTTAATTTAKPPSPAPTTATLTPTTSKPQC</sequence>
<protein>
    <submittedName>
        <fullName evidence="2">Uncharacterized protein</fullName>
    </submittedName>
</protein>
<dbReference type="EMBL" id="QUTA01013354">
    <property type="protein sequence ID" value="RHX96516.1"/>
    <property type="molecule type" value="Genomic_DNA"/>
</dbReference>
<evidence type="ECO:0000256" key="1">
    <source>
        <dbReference type="SAM" id="MobiDB-lite"/>
    </source>
</evidence>
<gene>
    <name evidence="2" type="ORF">DYB25_012552</name>
</gene>
<evidence type="ECO:0000313" key="2">
    <source>
        <dbReference type="EMBL" id="RHX96516.1"/>
    </source>
</evidence>
<dbReference type="InterPro" id="IPR019026">
    <property type="entry name" value="Peptidase_M64_IgA"/>
</dbReference>
<dbReference type="GO" id="GO:0008237">
    <property type="term" value="F:metallopeptidase activity"/>
    <property type="evidence" value="ECO:0007669"/>
    <property type="project" value="InterPro"/>
</dbReference>
<feature type="region of interest" description="Disordered" evidence="1">
    <location>
        <begin position="626"/>
        <end position="699"/>
    </location>
</feature>
<dbReference type="VEuPathDB" id="FungiDB:H257_07518"/>
<dbReference type="Proteomes" id="UP000266239">
    <property type="component" value="Unassembled WGS sequence"/>
</dbReference>
<proteinExistence type="predicted"/>
<dbReference type="AlphaFoldDB" id="A0A396ZSC5"/>
<dbReference type="InterPro" id="IPR024079">
    <property type="entry name" value="MetalloPept_cat_dom_sf"/>
</dbReference>
<comment type="caution">
    <text evidence="2">The sequence shown here is derived from an EMBL/GenBank/DDBJ whole genome shotgun (WGS) entry which is preliminary data.</text>
</comment>
<dbReference type="Pfam" id="PF09471">
    <property type="entry name" value="Peptidase_M64"/>
    <property type="match status" value="1"/>
</dbReference>
<accession>A0A396ZSC5</accession>
<evidence type="ECO:0000313" key="3">
    <source>
        <dbReference type="Proteomes" id="UP000266239"/>
    </source>
</evidence>
<organism evidence="2 3">
    <name type="scientific">Aphanomyces astaci</name>
    <name type="common">Crayfish plague agent</name>
    <dbReference type="NCBI Taxonomy" id="112090"/>
    <lineage>
        <taxon>Eukaryota</taxon>
        <taxon>Sar</taxon>
        <taxon>Stramenopiles</taxon>
        <taxon>Oomycota</taxon>
        <taxon>Saprolegniomycetes</taxon>
        <taxon>Saprolegniales</taxon>
        <taxon>Verrucalvaceae</taxon>
        <taxon>Aphanomyces</taxon>
    </lineage>
</organism>